<comment type="function">
    <text evidence="7">Transcriptional regulator that specifically binds 5'-GATA-3' or 5'-GAT-3' motifs within gene promoters.</text>
</comment>
<feature type="compositionally biased region" description="Basic and acidic residues" evidence="9">
    <location>
        <begin position="80"/>
        <end position="98"/>
    </location>
</feature>
<keyword evidence="5" id="KW-0804">Transcription</keyword>
<dbReference type="Pfam" id="PF00320">
    <property type="entry name" value="GATA"/>
    <property type="match status" value="1"/>
</dbReference>
<reference evidence="12" key="1">
    <citation type="journal article" date="2013" name="Science">
        <title>The Amborella genome and the evolution of flowering plants.</title>
        <authorList>
            <consortium name="Amborella Genome Project"/>
        </authorList>
    </citation>
    <scope>NUCLEOTIDE SEQUENCE [LARGE SCALE GENOMIC DNA]</scope>
</reference>
<dbReference type="PANTHER" id="PTHR47172">
    <property type="entry name" value="OS01G0976800 PROTEIN"/>
    <property type="match status" value="1"/>
</dbReference>
<dbReference type="KEGG" id="atr:18445162"/>
<dbReference type="PROSITE" id="PS00344">
    <property type="entry name" value="GATA_ZN_FINGER_1"/>
    <property type="match status" value="1"/>
</dbReference>
<dbReference type="HOGENOM" id="CLU_060197_1_1_1"/>
<keyword evidence="2 8" id="KW-0863">Zinc-finger</keyword>
<keyword evidence="3" id="KW-0862">Zinc</keyword>
<dbReference type="SMART" id="SM00401">
    <property type="entry name" value="ZnF_GATA"/>
    <property type="match status" value="1"/>
</dbReference>
<dbReference type="SUPFAM" id="SSF57716">
    <property type="entry name" value="Glucocorticoid receptor-like (DNA-binding domain)"/>
    <property type="match status" value="1"/>
</dbReference>
<dbReference type="CDD" id="cd00202">
    <property type="entry name" value="ZnF_GATA"/>
    <property type="match status" value="1"/>
</dbReference>
<evidence type="ECO:0000256" key="1">
    <source>
        <dbReference type="ARBA" id="ARBA00022723"/>
    </source>
</evidence>
<feature type="domain" description="GATA-type" evidence="10">
    <location>
        <begin position="21"/>
        <end position="57"/>
    </location>
</feature>
<evidence type="ECO:0000256" key="8">
    <source>
        <dbReference type="PROSITE-ProRule" id="PRU00094"/>
    </source>
</evidence>
<proteinExistence type="inferred from homology"/>
<organism evidence="11 12">
    <name type="scientific">Amborella trichopoda</name>
    <dbReference type="NCBI Taxonomy" id="13333"/>
    <lineage>
        <taxon>Eukaryota</taxon>
        <taxon>Viridiplantae</taxon>
        <taxon>Streptophyta</taxon>
        <taxon>Embryophyta</taxon>
        <taxon>Tracheophyta</taxon>
        <taxon>Spermatophyta</taxon>
        <taxon>Magnoliopsida</taxon>
        <taxon>Amborellales</taxon>
        <taxon>Amborellaceae</taxon>
        <taxon>Amborella</taxon>
    </lineage>
</organism>
<dbReference type="InterPro" id="IPR000679">
    <property type="entry name" value="Znf_GATA"/>
</dbReference>
<evidence type="ECO:0000256" key="9">
    <source>
        <dbReference type="SAM" id="MobiDB-lite"/>
    </source>
</evidence>
<keyword evidence="12" id="KW-1185">Reference proteome</keyword>
<dbReference type="GO" id="GO:0006355">
    <property type="term" value="P:regulation of DNA-templated transcription"/>
    <property type="evidence" value="ECO:0007669"/>
    <property type="project" value="InterPro"/>
</dbReference>
<protein>
    <recommendedName>
        <fullName evidence="10">GATA-type domain-containing protein</fullName>
    </recommendedName>
</protein>
<evidence type="ECO:0000256" key="2">
    <source>
        <dbReference type="ARBA" id="ARBA00022771"/>
    </source>
</evidence>
<evidence type="ECO:0000256" key="6">
    <source>
        <dbReference type="ARBA" id="ARBA00024019"/>
    </source>
</evidence>
<dbReference type="OrthoDB" id="2162994at2759"/>
<sequence length="150" mass="17284">MIDTCEQESSAPVETNYWKMKENLKSCENCRTTKTPLWRRGPAGPKSLCNACGIKYRKMRRTILGLGGEERENMKKRKRYGVEGEERESIKRRSEERESIKRRKRYGVSLKLRLMPLGGEVLFHKQGKPVKEVEQAAVLLMALSCGTVYS</sequence>
<evidence type="ECO:0000256" key="5">
    <source>
        <dbReference type="ARBA" id="ARBA00023163"/>
    </source>
</evidence>
<gene>
    <name evidence="11" type="ORF">AMTR_s00057p00121410</name>
</gene>
<evidence type="ECO:0000256" key="4">
    <source>
        <dbReference type="ARBA" id="ARBA00023015"/>
    </source>
</evidence>
<dbReference type="Gene3D" id="3.30.50.10">
    <property type="entry name" value="Erythroid Transcription Factor GATA-1, subunit A"/>
    <property type="match status" value="1"/>
</dbReference>
<dbReference type="GO" id="GO:0008270">
    <property type="term" value="F:zinc ion binding"/>
    <property type="evidence" value="ECO:0007669"/>
    <property type="project" value="UniProtKB-KW"/>
</dbReference>
<dbReference type="GO" id="GO:0000976">
    <property type="term" value="F:transcription cis-regulatory region binding"/>
    <property type="evidence" value="ECO:0000318"/>
    <property type="project" value="GO_Central"/>
</dbReference>
<dbReference type="PANTHER" id="PTHR47172:SF1">
    <property type="entry name" value="GATA TRANSCRIPTION FACTOR 15"/>
    <property type="match status" value="1"/>
</dbReference>
<dbReference type="PROSITE" id="PS50114">
    <property type="entry name" value="GATA_ZN_FINGER_2"/>
    <property type="match status" value="1"/>
</dbReference>
<accession>U5D329</accession>
<evidence type="ECO:0000256" key="3">
    <source>
        <dbReference type="ARBA" id="ARBA00022833"/>
    </source>
</evidence>
<dbReference type="Gramene" id="ERN16834">
    <property type="protein sequence ID" value="ERN16834"/>
    <property type="gene ID" value="AMTR_s00057p00121410"/>
</dbReference>
<dbReference type="Proteomes" id="UP000017836">
    <property type="component" value="Unassembled WGS sequence"/>
</dbReference>
<evidence type="ECO:0000259" key="10">
    <source>
        <dbReference type="PROSITE" id="PS50114"/>
    </source>
</evidence>
<dbReference type="InterPro" id="IPR013088">
    <property type="entry name" value="Znf_NHR/GATA"/>
</dbReference>
<evidence type="ECO:0000313" key="11">
    <source>
        <dbReference type="EMBL" id="ERN16834.1"/>
    </source>
</evidence>
<dbReference type="EMBL" id="KI392405">
    <property type="protein sequence ID" value="ERN16834.1"/>
    <property type="molecule type" value="Genomic_DNA"/>
</dbReference>
<name>U5D329_AMBTC</name>
<dbReference type="OMA" id="CCTDCHT"/>
<evidence type="ECO:0000256" key="7">
    <source>
        <dbReference type="ARBA" id="ARBA00037539"/>
    </source>
</evidence>
<dbReference type="eggNOG" id="KOG1601">
    <property type="taxonomic scope" value="Eukaryota"/>
</dbReference>
<feature type="region of interest" description="Disordered" evidence="9">
    <location>
        <begin position="74"/>
        <end position="98"/>
    </location>
</feature>
<keyword evidence="1" id="KW-0479">Metal-binding</keyword>
<comment type="similarity">
    <text evidence="6">Belongs to the type IV zinc-finger family. Class B subfamily.</text>
</comment>
<dbReference type="AlphaFoldDB" id="U5D329"/>
<evidence type="ECO:0000313" key="12">
    <source>
        <dbReference type="Proteomes" id="UP000017836"/>
    </source>
</evidence>
<keyword evidence="4" id="KW-0805">Transcription regulation</keyword>